<accession>A0ABY7D2H1</accession>
<evidence type="ECO:0000313" key="2">
    <source>
        <dbReference type="EMBL" id="WAQ90536.1"/>
    </source>
</evidence>
<name>A0ABY7D2H1_9BASI</name>
<dbReference type="Proteomes" id="UP001164743">
    <property type="component" value="Chromosome 12A"/>
</dbReference>
<organism evidence="2 3">
    <name type="scientific">Puccinia triticina</name>
    <dbReference type="NCBI Taxonomy" id="208348"/>
    <lineage>
        <taxon>Eukaryota</taxon>
        <taxon>Fungi</taxon>
        <taxon>Dikarya</taxon>
        <taxon>Basidiomycota</taxon>
        <taxon>Pucciniomycotina</taxon>
        <taxon>Pucciniomycetes</taxon>
        <taxon>Pucciniales</taxon>
        <taxon>Pucciniaceae</taxon>
        <taxon>Puccinia</taxon>
    </lineage>
</organism>
<protein>
    <submittedName>
        <fullName evidence="2">Uncharacterized protein</fullName>
    </submittedName>
</protein>
<evidence type="ECO:0000313" key="3">
    <source>
        <dbReference type="Proteomes" id="UP001164743"/>
    </source>
</evidence>
<keyword evidence="3" id="KW-1185">Reference proteome</keyword>
<proteinExistence type="predicted"/>
<evidence type="ECO:0000256" key="1">
    <source>
        <dbReference type="SAM" id="MobiDB-lite"/>
    </source>
</evidence>
<dbReference type="EMBL" id="CP110432">
    <property type="protein sequence ID" value="WAQ90536.1"/>
    <property type="molecule type" value="Genomic_DNA"/>
</dbReference>
<feature type="region of interest" description="Disordered" evidence="1">
    <location>
        <begin position="26"/>
        <end position="77"/>
    </location>
</feature>
<dbReference type="GeneID" id="77803039"/>
<gene>
    <name evidence="2" type="ORF">PtA15_12A526</name>
</gene>
<sequence length="307" mass="33848">MVEQSSFAPAINLAALELSAAAFTQNSQRISESNNMPAPNRSSTVLGSRPLAIVTKPAPKKSQKRMRTEPEDNDDPHYPQPLEELLKMTIFQLRKVAQEHSKHAMSAADEQFFLDFYGEQEIQLVIKAIERGVLMSMVNSLLGRRLAFKEANRWNRFLQTDQAQLIFQQSGLGVNDKNVMKALSEAYHQLSDEEKAALVAEPIATDLAADGTPLQESSKVQAMSDTVPQESATHRRALNVAKSCSCEFVFFAVSNHLGSHSFQLVRTTPGATAIQKVILDNDGNNNYSARLQAYLTRGSISQVAAAK</sequence>
<feature type="compositionally biased region" description="Polar residues" evidence="1">
    <location>
        <begin position="26"/>
        <end position="46"/>
    </location>
</feature>
<dbReference type="RefSeq" id="XP_053026091.1">
    <property type="nucleotide sequence ID" value="XM_053162144.1"/>
</dbReference>
<reference evidence="2" key="1">
    <citation type="submission" date="2022-10" db="EMBL/GenBank/DDBJ databases">
        <title>Puccinia triticina Genome sequencing and assembly.</title>
        <authorList>
            <person name="Li C."/>
        </authorList>
    </citation>
    <scope>NUCLEOTIDE SEQUENCE</scope>
    <source>
        <strain evidence="2">Pt15</strain>
    </source>
</reference>